<evidence type="ECO:0000313" key="2">
    <source>
        <dbReference type="Proteomes" id="UP000237968"/>
    </source>
</evidence>
<gene>
    <name evidence="1" type="ORF">ENSA5_41810</name>
</gene>
<accession>A0A2S9XM41</accession>
<dbReference type="OrthoDB" id="9801450at2"/>
<reference evidence="1 2" key="1">
    <citation type="submission" date="2018-03" db="EMBL/GenBank/DDBJ databases">
        <title>Draft Genome Sequences of the Obligatory Marine Myxobacteria Enhygromyxa salina SWB005.</title>
        <authorList>
            <person name="Poehlein A."/>
            <person name="Moghaddam J.A."/>
            <person name="Harms H."/>
            <person name="Alanjari M."/>
            <person name="Koenig G.M."/>
            <person name="Daniel R."/>
            <person name="Schaeberle T.F."/>
        </authorList>
    </citation>
    <scope>NUCLEOTIDE SEQUENCE [LARGE SCALE GENOMIC DNA]</scope>
    <source>
        <strain evidence="1 2">SWB005</strain>
    </source>
</reference>
<dbReference type="PANTHER" id="PTHR36455">
    <property type="match status" value="1"/>
</dbReference>
<dbReference type="Proteomes" id="UP000237968">
    <property type="component" value="Unassembled WGS sequence"/>
</dbReference>
<evidence type="ECO:0000313" key="1">
    <source>
        <dbReference type="EMBL" id="PRP93954.1"/>
    </source>
</evidence>
<name>A0A2S9XM41_9BACT</name>
<protein>
    <submittedName>
        <fullName evidence="1">IS66 Orf2 like protein</fullName>
    </submittedName>
</protein>
<proteinExistence type="predicted"/>
<dbReference type="RefSeq" id="WP_106393472.1">
    <property type="nucleotide sequence ID" value="NZ_PVNK01000182.1"/>
</dbReference>
<dbReference type="Pfam" id="PF05717">
    <property type="entry name" value="TnpB_IS66"/>
    <property type="match status" value="1"/>
</dbReference>
<keyword evidence="2" id="KW-1185">Reference proteome</keyword>
<dbReference type="AlphaFoldDB" id="A0A2S9XM41"/>
<sequence length="125" mass="14405">MLSLPPSVRIYFALDPVDLRKGFDGLCNVTRSLLADDPMSGHLFVFINRRGNRAKILFWDRTGWVIYYKRIERGTFRAPKRPGLGEVKVEVEAAELMLILEGIELAGSRRRSRWVPEKKTVTLRC</sequence>
<dbReference type="EMBL" id="PVNK01000182">
    <property type="protein sequence ID" value="PRP93954.1"/>
    <property type="molecule type" value="Genomic_DNA"/>
</dbReference>
<dbReference type="InterPro" id="IPR008878">
    <property type="entry name" value="Transposase_IS66_Orf2"/>
</dbReference>
<organism evidence="1 2">
    <name type="scientific">Enhygromyxa salina</name>
    <dbReference type="NCBI Taxonomy" id="215803"/>
    <lineage>
        <taxon>Bacteria</taxon>
        <taxon>Pseudomonadati</taxon>
        <taxon>Myxococcota</taxon>
        <taxon>Polyangia</taxon>
        <taxon>Nannocystales</taxon>
        <taxon>Nannocystaceae</taxon>
        <taxon>Enhygromyxa</taxon>
    </lineage>
</organism>
<dbReference type="NCBIfam" id="NF033819">
    <property type="entry name" value="IS66_TnpB"/>
    <property type="match status" value="1"/>
</dbReference>
<dbReference type="PANTHER" id="PTHR36455:SF1">
    <property type="entry name" value="BLR8292 PROTEIN"/>
    <property type="match status" value="1"/>
</dbReference>
<comment type="caution">
    <text evidence="1">The sequence shown here is derived from an EMBL/GenBank/DDBJ whole genome shotgun (WGS) entry which is preliminary data.</text>
</comment>